<dbReference type="EMBL" id="KN823610">
    <property type="protein sequence ID" value="KIO16276.1"/>
    <property type="molecule type" value="Genomic_DNA"/>
</dbReference>
<dbReference type="HOGENOM" id="CLU_2795835_0_0_1"/>
<reference evidence="1 2" key="1">
    <citation type="submission" date="2014-04" db="EMBL/GenBank/DDBJ databases">
        <authorList>
            <consortium name="DOE Joint Genome Institute"/>
            <person name="Kuo A."/>
            <person name="Girlanda M."/>
            <person name="Perotto S."/>
            <person name="Kohler A."/>
            <person name="Nagy L.G."/>
            <person name="Floudas D."/>
            <person name="Copeland A."/>
            <person name="Barry K.W."/>
            <person name="Cichocki N."/>
            <person name="Veneault-Fourrey C."/>
            <person name="LaButti K."/>
            <person name="Lindquist E.A."/>
            <person name="Lipzen A."/>
            <person name="Lundell T."/>
            <person name="Morin E."/>
            <person name="Murat C."/>
            <person name="Sun H."/>
            <person name="Tunlid A."/>
            <person name="Henrissat B."/>
            <person name="Grigoriev I.V."/>
            <person name="Hibbett D.S."/>
            <person name="Martin F."/>
            <person name="Nordberg H.P."/>
            <person name="Cantor M.N."/>
            <person name="Hua S.X."/>
        </authorList>
    </citation>
    <scope>NUCLEOTIDE SEQUENCE [LARGE SCALE GENOMIC DNA]</scope>
    <source>
        <strain evidence="1 2">MUT 4182</strain>
    </source>
</reference>
<evidence type="ECO:0000313" key="1">
    <source>
        <dbReference type="EMBL" id="KIO16276.1"/>
    </source>
</evidence>
<sequence length="68" mass="7262">MLKVLRSPATLLPPKPLLGPVLGSVVTVCRTICDVPPGERRMADTRSVCNIAAQTAPDPTRRSPGLNR</sequence>
<name>A0A0C3Q181_9AGAM</name>
<keyword evidence="2" id="KW-1185">Reference proteome</keyword>
<reference evidence="2" key="2">
    <citation type="submission" date="2015-01" db="EMBL/GenBank/DDBJ databases">
        <title>Evolutionary Origins and Diversification of the Mycorrhizal Mutualists.</title>
        <authorList>
            <consortium name="DOE Joint Genome Institute"/>
            <consortium name="Mycorrhizal Genomics Consortium"/>
            <person name="Kohler A."/>
            <person name="Kuo A."/>
            <person name="Nagy L.G."/>
            <person name="Floudas D."/>
            <person name="Copeland A."/>
            <person name="Barry K.W."/>
            <person name="Cichocki N."/>
            <person name="Veneault-Fourrey C."/>
            <person name="LaButti K."/>
            <person name="Lindquist E.A."/>
            <person name="Lipzen A."/>
            <person name="Lundell T."/>
            <person name="Morin E."/>
            <person name="Murat C."/>
            <person name="Riley R."/>
            <person name="Ohm R."/>
            <person name="Sun H."/>
            <person name="Tunlid A."/>
            <person name="Henrissat B."/>
            <person name="Grigoriev I.V."/>
            <person name="Hibbett D.S."/>
            <person name="Martin F."/>
        </authorList>
    </citation>
    <scope>NUCLEOTIDE SEQUENCE [LARGE SCALE GENOMIC DNA]</scope>
    <source>
        <strain evidence="2">MUT 4182</strain>
    </source>
</reference>
<proteinExistence type="predicted"/>
<accession>A0A0C3Q181</accession>
<evidence type="ECO:0000313" key="2">
    <source>
        <dbReference type="Proteomes" id="UP000054248"/>
    </source>
</evidence>
<dbReference type="Proteomes" id="UP000054248">
    <property type="component" value="Unassembled WGS sequence"/>
</dbReference>
<gene>
    <name evidence="1" type="ORF">M407DRAFT_247024</name>
</gene>
<protein>
    <submittedName>
        <fullName evidence="1">Uncharacterized protein</fullName>
    </submittedName>
</protein>
<organism evidence="1 2">
    <name type="scientific">Tulasnella calospora MUT 4182</name>
    <dbReference type="NCBI Taxonomy" id="1051891"/>
    <lineage>
        <taxon>Eukaryota</taxon>
        <taxon>Fungi</taxon>
        <taxon>Dikarya</taxon>
        <taxon>Basidiomycota</taxon>
        <taxon>Agaricomycotina</taxon>
        <taxon>Agaricomycetes</taxon>
        <taxon>Cantharellales</taxon>
        <taxon>Tulasnellaceae</taxon>
        <taxon>Tulasnella</taxon>
    </lineage>
</organism>
<dbReference type="AlphaFoldDB" id="A0A0C3Q181"/>